<feature type="compositionally biased region" description="Low complexity" evidence="1">
    <location>
        <begin position="254"/>
        <end position="317"/>
    </location>
</feature>
<evidence type="ECO:0000256" key="3">
    <source>
        <dbReference type="SAM" id="SignalP"/>
    </source>
</evidence>
<feature type="region of interest" description="Disordered" evidence="1">
    <location>
        <begin position="326"/>
        <end position="345"/>
    </location>
</feature>
<evidence type="ECO:0000256" key="2">
    <source>
        <dbReference type="SAM" id="Phobius"/>
    </source>
</evidence>
<gene>
    <name evidence="4" type="ORF">BGZ65_005825</name>
</gene>
<dbReference type="EMBL" id="JAAAHW010000083">
    <property type="protein sequence ID" value="KAG0006631.1"/>
    <property type="molecule type" value="Genomic_DNA"/>
</dbReference>
<comment type="caution">
    <text evidence="4">The sequence shown here is derived from an EMBL/GenBank/DDBJ whole genome shotgun (WGS) entry which is preliminary data.</text>
</comment>
<evidence type="ECO:0000256" key="1">
    <source>
        <dbReference type="SAM" id="MobiDB-lite"/>
    </source>
</evidence>
<dbReference type="Proteomes" id="UP000749646">
    <property type="component" value="Unassembled WGS sequence"/>
</dbReference>
<proteinExistence type="predicted"/>
<organism evidence="4 5">
    <name type="scientific">Modicella reniformis</name>
    <dbReference type="NCBI Taxonomy" id="1440133"/>
    <lineage>
        <taxon>Eukaryota</taxon>
        <taxon>Fungi</taxon>
        <taxon>Fungi incertae sedis</taxon>
        <taxon>Mucoromycota</taxon>
        <taxon>Mortierellomycotina</taxon>
        <taxon>Mortierellomycetes</taxon>
        <taxon>Mortierellales</taxon>
        <taxon>Mortierellaceae</taxon>
        <taxon>Modicella</taxon>
    </lineage>
</organism>
<keyword evidence="2" id="KW-0472">Membrane</keyword>
<keyword evidence="2" id="KW-1133">Transmembrane helix</keyword>
<feature type="signal peptide" evidence="3">
    <location>
        <begin position="1"/>
        <end position="20"/>
    </location>
</feature>
<feature type="transmembrane region" description="Helical" evidence="2">
    <location>
        <begin position="369"/>
        <end position="389"/>
    </location>
</feature>
<name>A0A9P6MKX7_9FUNG</name>
<sequence>MPSHIIPLSILAGALLNSWASSTPSTDLPPEYIKRENVVYVTRTEFRYVQVPAAATPAAVLQNVPPSVQAVNYQPAPLQPPAPVPVQSAVPPLAFSPPPPIHIGVPDMGPVPVITPLPAVSPAPPVPAFVSAPVTAPVTAPASTIEFDPPSAAWQPPPNNALTYTSYAGLLTTAAPAFYPPSSALSMANTIPVPVVVATPAYTSIYTPVSAISPVLWPSPTSLVEKVPSRFSAASLPPATTTTAVEHTSISLASTSSDNEDLSSSVSETTESTEASKTTKATAKTTTTLTEMTVSTTTTTRGDTTHTTTTVGSDGTTTVLTQYPTLSRTRGPQNTSGAQAISSRVHLSRPTNESVLEYLIDVLTSHPKFVMTLIGMMGAMLLPGVMFVMV</sequence>
<protein>
    <submittedName>
        <fullName evidence="4">Uncharacterized protein</fullName>
    </submittedName>
</protein>
<accession>A0A9P6MKX7</accession>
<feature type="region of interest" description="Disordered" evidence="1">
    <location>
        <begin position="250"/>
        <end position="317"/>
    </location>
</feature>
<keyword evidence="5" id="KW-1185">Reference proteome</keyword>
<keyword evidence="3" id="KW-0732">Signal</keyword>
<dbReference type="AlphaFoldDB" id="A0A9P6MKX7"/>
<feature type="chain" id="PRO_5040194459" evidence="3">
    <location>
        <begin position="21"/>
        <end position="390"/>
    </location>
</feature>
<reference evidence="4" key="1">
    <citation type="journal article" date="2020" name="Fungal Divers.">
        <title>Resolving the Mortierellaceae phylogeny through synthesis of multi-gene phylogenetics and phylogenomics.</title>
        <authorList>
            <person name="Vandepol N."/>
            <person name="Liber J."/>
            <person name="Desiro A."/>
            <person name="Na H."/>
            <person name="Kennedy M."/>
            <person name="Barry K."/>
            <person name="Grigoriev I.V."/>
            <person name="Miller A.N."/>
            <person name="O'Donnell K."/>
            <person name="Stajich J.E."/>
            <person name="Bonito G."/>
        </authorList>
    </citation>
    <scope>NUCLEOTIDE SEQUENCE</scope>
    <source>
        <strain evidence="4">MES-2147</strain>
    </source>
</reference>
<keyword evidence="2" id="KW-0812">Transmembrane</keyword>
<feature type="compositionally biased region" description="Polar residues" evidence="1">
    <location>
        <begin position="326"/>
        <end position="342"/>
    </location>
</feature>
<evidence type="ECO:0000313" key="4">
    <source>
        <dbReference type="EMBL" id="KAG0006631.1"/>
    </source>
</evidence>
<evidence type="ECO:0000313" key="5">
    <source>
        <dbReference type="Proteomes" id="UP000749646"/>
    </source>
</evidence>
<dbReference type="OrthoDB" id="2448189at2759"/>